<feature type="transmembrane region" description="Helical" evidence="11">
    <location>
        <begin position="64"/>
        <end position="82"/>
    </location>
</feature>
<keyword evidence="4" id="KW-1003">Cell membrane</keyword>
<sequence>MNDILKKVPGLMWGSLLMVMFFVIFAPNYTNQRNIINILQNSAIIIIVSMGMGLTILSGQIDMSIGGVMTASAVISAMYFAHIQSPTALDILVTFLIGIGVGSVFGFLNGILIARYKFNFWLVTFAMMSISYGIAQVVTGGKVISGFSKSFRNVTRFSLEGIPMVVYIAVIVSLLMFFLTYKTKFGMHMYAVGASEKCAAQSGIRVERIRFLIYLLSGLLSGFGGVLLVSKTNFASANVASGQEFTAMANVIIGGISFDGGKGGLLGAFAGSIILTAILNGLQLMGLSNYWQQVFTGIFILLIIIIDVISQRMKKTKNTRRVYKHA</sequence>
<evidence type="ECO:0000256" key="10">
    <source>
        <dbReference type="ARBA" id="ARBA00039381"/>
    </source>
</evidence>
<feature type="transmembrane region" description="Helical" evidence="11">
    <location>
        <begin position="35"/>
        <end position="57"/>
    </location>
</feature>
<feature type="transmembrane region" description="Helical" evidence="11">
    <location>
        <begin position="12"/>
        <end position="29"/>
    </location>
</feature>
<dbReference type="PANTHER" id="PTHR32196">
    <property type="entry name" value="ABC TRANSPORTER PERMEASE PROTEIN YPHD-RELATED-RELATED"/>
    <property type="match status" value="1"/>
</dbReference>
<keyword evidence="5" id="KW-0997">Cell inner membrane</keyword>
<reference evidence="12" key="1">
    <citation type="submission" date="2017-02" db="EMBL/GenBank/DDBJ databases">
        <authorList>
            <person name="Regsiter A."/>
            <person name="William W."/>
        </authorList>
    </citation>
    <scope>NUCLEOTIDE SEQUENCE</scope>
    <source>
        <strain evidence="12">BdmA 4</strain>
    </source>
</reference>
<comment type="subcellular location">
    <subcellularLocation>
        <location evidence="1">Cell membrane</location>
        <topology evidence="1">Multi-pass membrane protein</topology>
    </subcellularLocation>
</comment>
<organism evidence="12">
    <name type="scientific">uncultured spirochete</name>
    <dbReference type="NCBI Taxonomy" id="156406"/>
    <lineage>
        <taxon>Bacteria</taxon>
        <taxon>Pseudomonadati</taxon>
        <taxon>Spirochaetota</taxon>
        <taxon>Spirochaetia</taxon>
        <taxon>Spirochaetales</taxon>
        <taxon>environmental samples</taxon>
    </lineage>
</organism>
<evidence type="ECO:0000313" key="12">
    <source>
        <dbReference type="EMBL" id="SLM18468.1"/>
    </source>
</evidence>
<keyword evidence="6 11" id="KW-0812">Transmembrane</keyword>
<feature type="transmembrane region" description="Helical" evidence="11">
    <location>
        <begin position="161"/>
        <end position="181"/>
    </location>
</feature>
<evidence type="ECO:0000256" key="2">
    <source>
        <dbReference type="ARBA" id="ARBA00011262"/>
    </source>
</evidence>
<dbReference type="AlphaFoldDB" id="A0A3P3XQA7"/>
<feature type="transmembrane region" description="Helical" evidence="11">
    <location>
        <begin position="211"/>
        <end position="229"/>
    </location>
</feature>
<evidence type="ECO:0000256" key="9">
    <source>
        <dbReference type="ARBA" id="ARBA00025439"/>
    </source>
</evidence>
<evidence type="ECO:0000256" key="3">
    <source>
        <dbReference type="ARBA" id="ARBA00022448"/>
    </source>
</evidence>
<feature type="transmembrane region" description="Helical" evidence="11">
    <location>
        <begin position="290"/>
        <end position="310"/>
    </location>
</feature>
<evidence type="ECO:0000256" key="5">
    <source>
        <dbReference type="ARBA" id="ARBA00022519"/>
    </source>
</evidence>
<feature type="transmembrane region" description="Helical" evidence="11">
    <location>
        <begin position="265"/>
        <end position="284"/>
    </location>
</feature>
<dbReference type="InterPro" id="IPR001851">
    <property type="entry name" value="ABC_transp_permease"/>
</dbReference>
<evidence type="ECO:0000256" key="7">
    <source>
        <dbReference type="ARBA" id="ARBA00022989"/>
    </source>
</evidence>
<accession>A0A3P3XQA7</accession>
<feature type="transmembrane region" description="Helical" evidence="11">
    <location>
        <begin position="88"/>
        <end position="108"/>
    </location>
</feature>
<evidence type="ECO:0000256" key="8">
    <source>
        <dbReference type="ARBA" id="ARBA00023136"/>
    </source>
</evidence>
<dbReference type="EMBL" id="FWDO01000004">
    <property type="protein sequence ID" value="SLM18468.1"/>
    <property type="molecule type" value="Genomic_DNA"/>
</dbReference>
<dbReference type="Pfam" id="PF02653">
    <property type="entry name" value="BPD_transp_2"/>
    <property type="match status" value="1"/>
</dbReference>
<keyword evidence="3" id="KW-0813">Transport</keyword>
<gene>
    <name evidence="12" type="ORF">SPIRO4BDMA_41040</name>
</gene>
<evidence type="ECO:0000256" key="1">
    <source>
        <dbReference type="ARBA" id="ARBA00004651"/>
    </source>
</evidence>
<evidence type="ECO:0000256" key="4">
    <source>
        <dbReference type="ARBA" id="ARBA00022475"/>
    </source>
</evidence>
<comment type="subunit">
    <text evidence="2">The complex is composed of two ATP-binding proteins (LsrA), two transmembrane proteins (LsrC and LsrD) and a solute-binding protein (LsrB).</text>
</comment>
<feature type="transmembrane region" description="Helical" evidence="11">
    <location>
        <begin position="235"/>
        <end position="258"/>
    </location>
</feature>
<dbReference type="PANTHER" id="PTHR32196:SF71">
    <property type="entry name" value="AUTOINDUCER 2 IMPORT SYSTEM PERMEASE PROTEIN LSRD"/>
    <property type="match status" value="1"/>
</dbReference>
<dbReference type="CDD" id="cd06579">
    <property type="entry name" value="TM_PBP1_transp_AraH_like"/>
    <property type="match status" value="1"/>
</dbReference>
<name>A0A3P3XQA7_9SPIR</name>
<protein>
    <recommendedName>
        <fullName evidence="10">Autoinducer 2 import system permease protein LsrD</fullName>
    </recommendedName>
</protein>
<feature type="transmembrane region" description="Helical" evidence="11">
    <location>
        <begin position="120"/>
        <end position="141"/>
    </location>
</feature>
<dbReference type="GO" id="GO:0022857">
    <property type="term" value="F:transmembrane transporter activity"/>
    <property type="evidence" value="ECO:0007669"/>
    <property type="project" value="InterPro"/>
</dbReference>
<proteinExistence type="predicted"/>
<comment type="function">
    <text evidence="9">Part of the ABC transporter complex LsrABCD involved in autoinducer 2 (AI-2) import. Probably responsible for the translocation of the substrate across the membrane.</text>
</comment>
<keyword evidence="8 11" id="KW-0472">Membrane</keyword>
<evidence type="ECO:0000256" key="6">
    <source>
        <dbReference type="ARBA" id="ARBA00022692"/>
    </source>
</evidence>
<keyword evidence="7 11" id="KW-1133">Transmembrane helix</keyword>
<evidence type="ECO:0000256" key="11">
    <source>
        <dbReference type="SAM" id="Phobius"/>
    </source>
</evidence>
<dbReference type="GO" id="GO:0005886">
    <property type="term" value="C:plasma membrane"/>
    <property type="evidence" value="ECO:0007669"/>
    <property type="project" value="UniProtKB-SubCell"/>
</dbReference>